<evidence type="ECO:0000256" key="8">
    <source>
        <dbReference type="ARBA" id="ARBA00022517"/>
    </source>
</evidence>
<evidence type="ECO:0000259" key="17">
    <source>
        <dbReference type="PROSITE" id="PS50304"/>
    </source>
</evidence>
<dbReference type="PANTHER" id="PTHR22948">
    <property type="entry name" value="TUDOR DOMAIN CONTAINING PROTEIN"/>
    <property type="match status" value="1"/>
</dbReference>
<dbReference type="FunFam" id="3.30.1330.30:FF:000016">
    <property type="entry name" value="H/ACA ribonucleoprotein complex subunit 2"/>
    <property type="match status" value="1"/>
</dbReference>
<feature type="domain" description="HTH OST-type" evidence="18">
    <location>
        <begin position="178"/>
        <end position="251"/>
    </location>
</feature>
<evidence type="ECO:0000256" key="4">
    <source>
        <dbReference type="ARBA" id="ARBA00010384"/>
    </source>
</evidence>
<dbReference type="InterPro" id="IPR002415">
    <property type="entry name" value="H/ACA_rnp_Nhp2-like"/>
</dbReference>
<dbReference type="InterPro" id="IPR050621">
    <property type="entry name" value="Tudor_domain_containing"/>
</dbReference>
<evidence type="ECO:0000256" key="14">
    <source>
        <dbReference type="ARBA" id="ARBA00023242"/>
    </source>
</evidence>
<dbReference type="Gene3D" id="2.30.30.140">
    <property type="match status" value="1"/>
</dbReference>
<organism evidence="19 20">
    <name type="scientific">Chiloscyllium punctatum</name>
    <name type="common">Brownbanded bambooshark</name>
    <name type="synonym">Hemiscyllium punctatum</name>
    <dbReference type="NCBI Taxonomy" id="137246"/>
    <lineage>
        <taxon>Eukaryota</taxon>
        <taxon>Metazoa</taxon>
        <taxon>Chordata</taxon>
        <taxon>Craniata</taxon>
        <taxon>Vertebrata</taxon>
        <taxon>Chondrichthyes</taxon>
        <taxon>Elasmobranchii</taxon>
        <taxon>Galeomorphii</taxon>
        <taxon>Galeoidea</taxon>
        <taxon>Orectolobiformes</taxon>
        <taxon>Hemiscylliidae</taxon>
        <taxon>Chiloscyllium</taxon>
    </lineage>
</organism>
<dbReference type="GO" id="GO:0006364">
    <property type="term" value="P:rRNA processing"/>
    <property type="evidence" value="ECO:0007669"/>
    <property type="project" value="UniProtKB-KW"/>
</dbReference>
<evidence type="ECO:0000256" key="5">
    <source>
        <dbReference type="ARBA" id="ARBA00013420"/>
    </source>
</evidence>
<dbReference type="SMART" id="SM00333">
    <property type="entry name" value="TUDOR"/>
    <property type="match status" value="1"/>
</dbReference>
<dbReference type="AlphaFoldDB" id="A0A401T0S3"/>
<dbReference type="Gene3D" id="3.30.1330.30">
    <property type="match status" value="1"/>
</dbReference>
<dbReference type="OMA" id="QFYIHIC"/>
<reference evidence="19 20" key="1">
    <citation type="journal article" date="2018" name="Nat. Ecol. Evol.">
        <title>Shark genomes provide insights into elasmobranch evolution and the origin of vertebrates.</title>
        <authorList>
            <person name="Hara Y"/>
            <person name="Yamaguchi K"/>
            <person name="Onimaru K"/>
            <person name="Kadota M"/>
            <person name="Koyanagi M"/>
            <person name="Keeley SD"/>
            <person name="Tatsumi K"/>
            <person name="Tanaka K"/>
            <person name="Motone F"/>
            <person name="Kageyama Y"/>
            <person name="Nozu R"/>
            <person name="Adachi N"/>
            <person name="Nishimura O"/>
            <person name="Nakagawa R"/>
            <person name="Tanegashima C"/>
            <person name="Kiyatake I"/>
            <person name="Matsumoto R"/>
            <person name="Murakumo K"/>
            <person name="Nishida K"/>
            <person name="Terakita A"/>
            <person name="Kuratani S"/>
            <person name="Sato K"/>
            <person name="Hyodo S Kuraku.S."/>
        </authorList>
    </citation>
    <scope>NUCLEOTIDE SEQUENCE [LARGE SCALE GENOMIC DNA]</scope>
</reference>
<dbReference type="GO" id="GO:0005737">
    <property type="term" value="C:cytoplasm"/>
    <property type="evidence" value="ECO:0007669"/>
    <property type="project" value="UniProtKB-SubCell"/>
</dbReference>
<evidence type="ECO:0000256" key="3">
    <source>
        <dbReference type="ARBA" id="ARBA00007337"/>
    </source>
</evidence>
<dbReference type="Pfam" id="PF01248">
    <property type="entry name" value="Ribosomal_L7Ae"/>
    <property type="match status" value="1"/>
</dbReference>
<dbReference type="CDD" id="cd20419">
    <property type="entry name" value="Tudor_TDRD5"/>
    <property type="match status" value="1"/>
</dbReference>
<dbReference type="InterPro" id="IPR004038">
    <property type="entry name" value="Ribosomal_eL8/eL30/eS12/Gad45"/>
</dbReference>
<keyword evidence="6" id="KW-0217">Developmental protein</keyword>
<dbReference type="InterPro" id="IPR025605">
    <property type="entry name" value="OST-HTH/LOTUS_dom"/>
</dbReference>
<dbReference type="Proteomes" id="UP000287033">
    <property type="component" value="Unassembled WGS sequence"/>
</dbReference>
<dbReference type="PROSITE" id="PS51644">
    <property type="entry name" value="HTH_OST"/>
    <property type="match status" value="3"/>
</dbReference>
<evidence type="ECO:0000256" key="10">
    <source>
        <dbReference type="ARBA" id="ARBA00022737"/>
    </source>
</evidence>
<keyword evidence="12" id="KW-0744">Spermatogenesis</keyword>
<dbReference type="InterPro" id="IPR035437">
    <property type="entry name" value="SNase_OB-fold_sf"/>
</dbReference>
<dbReference type="SUPFAM" id="SSF63748">
    <property type="entry name" value="Tudor/PWWP/MBT"/>
    <property type="match status" value="1"/>
</dbReference>
<dbReference type="GO" id="GO:0003723">
    <property type="term" value="F:RNA binding"/>
    <property type="evidence" value="ECO:0007669"/>
    <property type="project" value="UniProtKB-KW"/>
</dbReference>
<dbReference type="OrthoDB" id="10052065at2759"/>
<dbReference type="PRINTS" id="PR00883">
    <property type="entry name" value="NUCLEARHMG"/>
</dbReference>
<dbReference type="InterPro" id="IPR041966">
    <property type="entry name" value="LOTUS-like"/>
</dbReference>
<dbReference type="PROSITE" id="PS50304">
    <property type="entry name" value="TUDOR"/>
    <property type="match status" value="1"/>
</dbReference>
<comment type="similarity">
    <text evidence="3">Belongs to the eukaryotic ribosomal protein eL8 family.</text>
</comment>
<dbReference type="InterPro" id="IPR002999">
    <property type="entry name" value="Tudor"/>
</dbReference>
<dbReference type="GO" id="GO:0030154">
    <property type="term" value="P:cell differentiation"/>
    <property type="evidence" value="ECO:0007669"/>
    <property type="project" value="UniProtKB-KW"/>
</dbReference>
<dbReference type="InterPro" id="IPR018492">
    <property type="entry name" value="Ribosomal_eL8/Nhp2"/>
</dbReference>
<evidence type="ECO:0000313" key="20">
    <source>
        <dbReference type="Proteomes" id="UP000287033"/>
    </source>
</evidence>
<evidence type="ECO:0000313" key="19">
    <source>
        <dbReference type="EMBL" id="GCC36225.1"/>
    </source>
</evidence>
<evidence type="ECO:0000256" key="11">
    <source>
        <dbReference type="ARBA" id="ARBA00022782"/>
    </source>
</evidence>
<keyword evidence="11" id="KW-0221">Differentiation</keyword>
<gene>
    <name evidence="19" type="ORF">chiPu_0014717</name>
</gene>
<evidence type="ECO:0000256" key="6">
    <source>
        <dbReference type="ARBA" id="ARBA00022473"/>
    </source>
</evidence>
<keyword evidence="14" id="KW-0539">Nucleus</keyword>
<evidence type="ECO:0000259" key="18">
    <source>
        <dbReference type="PROSITE" id="PS51644"/>
    </source>
</evidence>
<evidence type="ECO:0000256" key="7">
    <source>
        <dbReference type="ARBA" id="ARBA00022490"/>
    </source>
</evidence>
<evidence type="ECO:0000256" key="9">
    <source>
        <dbReference type="ARBA" id="ARBA00022552"/>
    </source>
</evidence>
<evidence type="ECO:0000256" key="1">
    <source>
        <dbReference type="ARBA" id="ARBA00004496"/>
    </source>
</evidence>
<keyword evidence="10" id="KW-0677">Repeat</keyword>
<dbReference type="GO" id="GO:1990904">
    <property type="term" value="C:ribonucleoprotein complex"/>
    <property type="evidence" value="ECO:0007669"/>
    <property type="project" value="UniProtKB-KW"/>
</dbReference>
<evidence type="ECO:0000256" key="12">
    <source>
        <dbReference type="ARBA" id="ARBA00022871"/>
    </source>
</evidence>
<feature type="domain" description="HTH OST-type" evidence="18">
    <location>
        <begin position="456"/>
        <end position="530"/>
    </location>
</feature>
<dbReference type="PANTHER" id="PTHR22948:SF19">
    <property type="entry name" value="TUDOR DOMAIN-CONTAINING PROTEIN 5"/>
    <property type="match status" value="1"/>
</dbReference>
<dbReference type="GO" id="GO:0007283">
    <property type="term" value="P:spermatogenesis"/>
    <property type="evidence" value="ECO:0007669"/>
    <property type="project" value="UniProtKB-KW"/>
</dbReference>
<feature type="compositionally biased region" description="Low complexity" evidence="16">
    <location>
        <begin position="1"/>
        <end position="18"/>
    </location>
</feature>
<dbReference type="Gene3D" id="2.40.50.90">
    <property type="match status" value="1"/>
</dbReference>
<dbReference type="FunFam" id="2.30.30.140:FF:000051">
    <property type="entry name" value="Tudor domain-containing protein 5"/>
    <property type="match status" value="1"/>
</dbReference>
<sequence>MGAGSRLVSLPGSGLPLPCGDGAAAESMKSPKVKKDKAERPEYEETEKTYEELVANVNAIAQPLASRKLSKKLYKCVKKAAKVKQIRRGVKEVQKFINKGEKGIVLLAGDTLPIDVYSHLPILCEDKNLPYVYIPSKMDLGASAGSKRPTCVILIKPHEDYQEAYSCYASSMSDQEKLLEVLKKELRSLLISAKTGLTPEELERDYQSMMGKRLPLCALGYRSVLELASNIPDTIKIHTHGDGNILLKGVGNETTKGIEELVAKAKVSTKTKRNLRKSRYELVQKQVFLPRRYNTKPILPALVKCELRELVASFPGGVLLSDFDKSFMKRYGRPFQYTRYGFYSLQEVLKAAADDIEIQQTRWGSLLLARNKNRASPLKQGKWPNQSVQNNPAQTHVKTMLPSLTKPPTDNEIASALKTEDLPGPAPAPEYFDGGLKKLVEDLRTVLVDKGVEGIIDSRVKEKIRFTVAQRPDGLLASKLPTEFKNIFGMELPLKELGFYSVTELVGALSDTLHVERDSVNQDWLVFDIRQHKLLQKEPEPQLNKINELLSADQEQAILADNQDSEKNFNLKTINEETVAKRSYPPEIEIPPDAIQDGNLYKLPQLEENSFVCVFVESVTSPSQFYIRLYGDFTSMMLEDLMIEMRRCYSYEEVSERYMMPDSFIQPGQVCCVRNPDDVWWYRVIIHRVLDEKLVEVYYVDFGDVSPVERSRLRFLKCCHSKLPAQGIPSTLMWLQPTEDDWSIAAKNQFLRFCGKQPLVALTYGYVEDVLHLFLCDTSTDEDIYINDVLKKAGHAMPCLSNNASKGFEDFNPAALYLKSKPISMKGISSKIKACPPTPLDRKPNSTIAEESDKKSDLPIYGENNEEDFESLIYDLPYLEPYSFCSVTPVEDNCKSLKMSVLGLSEEVEYNELPALEVVVEEKQQELCCESLNSMDRLENSENKLKTQDEFYISIIDTKHSAESGNAEIPSVYDKSGISGESFKPENIQPFVKTDTKKVSSCTSETLQEESIHSLLSNVQEEPTPVLPVLSTSARQSKFHVPLSASSAALGPSARMAGALHCLSWLSIMNKKL</sequence>
<keyword evidence="13" id="KW-0694">RNA-binding</keyword>
<dbReference type="SUPFAM" id="SSF55315">
    <property type="entry name" value="L30e-like"/>
    <property type="match status" value="1"/>
</dbReference>
<feature type="domain" description="HTH OST-type" evidence="18">
    <location>
        <begin position="299"/>
        <end position="373"/>
    </location>
</feature>
<feature type="region of interest" description="Disordered" evidence="16">
    <location>
        <begin position="1"/>
        <end position="44"/>
    </location>
</feature>
<keyword evidence="7" id="KW-0963">Cytoplasm</keyword>
<evidence type="ECO:0000256" key="15">
    <source>
        <dbReference type="ARBA" id="ARBA00023274"/>
    </source>
</evidence>
<dbReference type="EMBL" id="BEZZ01000799">
    <property type="protein sequence ID" value="GCC36225.1"/>
    <property type="molecule type" value="Genomic_DNA"/>
</dbReference>
<accession>A0A401T0S3</accession>
<dbReference type="PRINTS" id="PR00881">
    <property type="entry name" value="L7ARS6FAMILY"/>
</dbReference>
<proteinExistence type="inferred from homology"/>
<dbReference type="Pfam" id="PF00567">
    <property type="entry name" value="TUDOR"/>
    <property type="match status" value="1"/>
</dbReference>
<comment type="caution">
    <text evidence="19">The sequence shown here is derived from an EMBL/GenBank/DDBJ whole genome shotgun (WGS) entry which is preliminary data.</text>
</comment>
<feature type="domain" description="Tudor" evidence="17">
    <location>
        <begin position="664"/>
        <end position="723"/>
    </location>
</feature>
<comment type="similarity">
    <text evidence="4">Belongs to the TDRD5 family.</text>
</comment>
<keyword evidence="8" id="KW-0690">Ribosome biogenesis</keyword>
<dbReference type="CDD" id="cd09976">
    <property type="entry name" value="LOTUS_3_TDRD5"/>
    <property type="match status" value="1"/>
</dbReference>
<keyword evidence="9" id="KW-0698">rRNA processing</keyword>
<protein>
    <recommendedName>
        <fullName evidence="5">Tudor domain-containing protein 5</fullName>
    </recommendedName>
</protein>
<dbReference type="InterPro" id="IPR029064">
    <property type="entry name" value="Ribosomal_eL30-like_sf"/>
</dbReference>
<dbReference type="GO" id="GO:0005730">
    <property type="term" value="C:nucleolus"/>
    <property type="evidence" value="ECO:0007669"/>
    <property type="project" value="UniProtKB-SubCell"/>
</dbReference>
<evidence type="ECO:0000256" key="2">
    <source>
        <dbReference type="ARBA" id="ARBA00004604"/>
    </source>
</evidence>
<dbReference type="Gene3D" id="3.30.420.610">
    <property type="entry name" value="LOTUS domain-like"/>
    <property type="match status" value="3"/>
</dbReference>
<dbReference type="Pfam" id="PF12872">
    <property type="entry name" value="OST-HTH"/>
    <property type="match status" value="3"/>
</dbReference>
<evidence type="ECO:0000256" key="13">
    <source>
        <dbReference type="ARBA" id="ARBA00022884"/>
    </source>
</evidence>
<comment type="subcellular location">
    <subcellularLocation>
        <location evidence="1">Cytoplasm</location>
    </subcellularLocation>
    <subcellularLocation>
        <location evidence="2">Nucleus</location>
        <location evidence="2">Nucleolus</location>
    </subcellularLocation>
</comment>
<keyword evidence="15" id="KW-0687">Ribonucleoprotein</keyword>
<name>A0A401T0S3_CHIPU</name>
<evidence type="ECO:0000256" key="16">
    <source>
        <dbReference type="SAM" id="MobiDB-lite"/>
    </source>
</evidence>
<keyword evidence="20" id="KW-1185">Reference proteome</keyword>
<dbReference type="STRING" id="137246.A0A401T0S3"/>